<evidence type="ECO:0000313" key="1">
    <source>
        <dbReference type="EMBL" id="KUM51394.1"/>
    </source>
</evidence>
<keyword evidence="1" id="KW-0496">Mitochondrion</keyword>
<comment type="caution">
    <text evidence="1">The sequence shown here is derived from an EMBL/GenBank/DDBJ whole genome shotgun (WGS) entry which is preliminary data.</text>
</comment>
<gene>
    <name evidence="1" type="ORF">ABT39_MTgene1241</name>
</gene>
<protein>
    <submittedName>
        <fullName evidence="1">Uncharacterized protein</fullName>
    </submittedName>
</protein>
<dbReference type="AlphaFoldDB" id="A0A101M5B3"/>
<organism evidence="1">
    <name type="scientific">Picea glauca</name>
    <name type="common">White spruce</name>
    <name type="synonym">Pinus glauca</name>
    <dbReference type="NCBI Taxonomy" id="3330"/>
    <lineage>
        <taxon>Eukaryota</taxon>
        <taxon>Viridiplantae</taxon>
        <taxon>Streptophyta</taxon>
        <taxon>Embryophyta</taxon>
        <taxon>Tracheophyta</taxon>
        <taxon>Spermatophyta</taxon>
        <taxon>Pinopsida</taxon>
        <taxon>Pinidae</taxon>
        <taxon>Conifers I</taxon>
        <taxon>Pinales</taxon>
        <taxon>Pinaceae</taxon>
        <taxon>Picea</taxon>
    </lineage>
</organism>
<name>A0A101M5B3_PICGL</name>
<accession>A0A101M5B3</accession>
<dbReference type="EMBL" id="LKAM01000001">
    <property type="protein sequence ID" value="KUM51394.1"/>
    <property type="molecule type" value="Genomic_DNA"/>
</dbReference>
<geneLocation type="mitochondrion" evidence="1"/>
<proteinExistence type="predicted"/>
<reference evidence="1" key="1">
    <citation type="journal article" date="2015" name="Genome Biol. Evol.">
        <title>Organellar Genomes of White Spruce (Picea glauca): Assembly and Annotation.</title>
        <authorList>
            <person name="Jackman S.D."/>
            <person name="Warren R.L."/>
            <person name="Gibb E.A."/>
            <person name="Vandervalk B.P."/>
            <person name="Mohamadi H."/>
            <person name="Chu J."/>
            <person name="Raymond A."/>
            <person name="Pleasance S."/>
            <person name="Coope R."/>
            <person name="Wildung M.R."/>
            <person name="Ritland C.E."/>
            <person name="Bousquet J."/>
            <person name="Jones S.J."/>
            <person name="Bohlmann J."/>
            <person name="Birol I."/>
        </authorList>
    </citation>
    <scope>NUCLEOTIDE SEQUENCE [LARGE SCALE GENOMIC DNA]</scope>
    <source>
        <tissue evidence="1">Flushing bud</tissue>
    </source>
</reference>
<sequence>MDSCFVVGPNSAGQTSFFTGIQTLPNPLSWPITAHTKCPPPPPTYTAEPFM</sequence>